<dbReference type="PROSITE" id="PS50879">
    <property type="entry name" value="RNASE_H_1"/>
    <property type="match status" value="1"/>
</dbReference>
<dbReference type="InterPro" id="IPR012337">
    <property type="entry name" value="RNaseH-like_sf"/>
</dbReference>
<dbReference type="Pfam" id="PF01693">
    <property type="entry name" value="Cauli_VI"/>
    <property type="match status" value="1"/>
</dbReference>
<protein>
    <recommendedName>
        <fullName evidence="2">RNase H type-1 domain-containing protein</fullName>
    </recommendedName>
</protein>
<comment type="caution">
    <text evidence="3">The sequence shown here is derived from an EMBL/GenBank/DDBJ whole genome shotgun (WGS) entry which is preliminary data.</text>
</comment>
<evidence type="ECO:0000313" key="4">
    <source>
        <dbReference type="Proteomes" id="UP001140949"/>
    </source>
</evidence>
<name>A0AAX6HKZ6_IRIPA</name>
<evidence type="ECO:0000259" key="2">
    <source>
        <dbReference type="PROSITE" id="PS50879"/>
    </source>
</evidence>
<evidence type="ECO:0000256" key="1">
    <source>
        <dbReference type="SAM" id="MobiDB-lite"/>
    </source>
</evidence>
<dbReference type="SUPFAM" id="SSF53098">
    <property type="entry name" value="Ribonuclease H-like"/>
    <property type="match status" value="1"/>
</dbReference>
<dbReference type="CDD" id="cd09279">
    <property type="entry name" value="RNase_HI_like"/>
    <property type="match status" value="1"/>
</dbReference>
<organism evidence="3 4">
    <name type="scientific">Iris pallida</name>
    <name type="common">Sweet iris</name>
    <dbReference type="NCBI Taxonomy" id="29817"/>
    <lineage>
        <taxon>Eukaryota</taxon>
        <taxon>Viridiplantae</taxon>
        <taxon>Streptophyta</taxon>
        <taxon>Embryophyta</taxon>
        <taxon>Tracheophyta</taxon>
        <taxon>Spermatophyta</taxon>
        <taxon>Magnoliopsida</taxon>
        <taxon>Liliopsida</taxon>
        <taxon>Asparagales</taxon>
        <taxon>Iridaceae</taxon>
        <taxon>Iridoideae</taxon>
        <taxon>Irideae</taxon>
        <taxon>Iris</taxon>
    </lineage>
</organism>
<gene>
    <name evidence="3" type="ORF">M6B38_306095</name>
</gene>
<sequence length="342" mass="37907">MTFSRIAWRRSICLHASFKAISLGSISTEFPVQCFSTLRTRASQSRKVKPKPTMEEDSNAFYVVRKGDIVGIYKSLSDCQAQVSSSICDPSVSVFKGHSLPKETEEYLSSHGLKNPLYSMHTVELKEELFGTLVPCPFRQPDGLALLVDKTPKKTNAQKRPNQMMNNSETVESSSIRSEHKFPKLEDAIVAQPINSKYMTCILEFDGASKGNPGIAGAGAVIRTADGKVISRLREGLGIVTNNVAEYRALILGMKYALRKGFKQIQVQGDSKLVCMQVQELWQTKHPNMADLCKEAKKLKDMFLSFKISHVLREFNSDADAQANLAINLSAGQVYEEGGEIC</sequence>
<reference evidence="3" key="1">
    <citation type="journal article" date="2023" name="GigaByte">
        <title>Genome assembly of the bearded iris, Iris pallida Lam.</title>
        <authorList>
            <person name="Bruccoleri R.E."/>
            <person name="Oakeley E.J."/>
            <person name="Faust A.M.E."/>
            <person name="Altorfer M."/>
            <person name="Dessus-Babus S."/>
            <person name="Burckhardt D."/>
            <person name="Oertli M."/>
            <person name="Naumann U."/>
            <person name="Petersen F."/>
            <person name="Wong J."/>
        </authorList>
    </citation>
    <scope>NUCLEOTIDE SEQUENCE</scope>
    <source>
        <strain evidence="3">GSM-AAB239-AS_SAM_17_03QT</strain>
    </source>
</reference>
<dbReference type="Proteomes" id="UP001140949">
    <property type="component" value="Unassembled WGS sequence"/>
</dbReference>
<reference evidence="3" key="2">
    <citation type="submission" date="2023-04" db="EMBL/GenBank/DDBJ databases">
        <authorList>
            <person name="Bruccoleri R.E."/>
            <person name="Oakeley E.J."/>
            <person name="Faust A.-M."/>
            <person name="Dessus-Babus S."/>
            <person name="Altorfer M."/>
            <person name="Burckhardt D."/>
            <person name="Oertli M."/>
            <person name="Naumann U."/>
            <person name="Petersen F."/>
            <person name="Wong J."/>
        </authorList>
    </citation>
    <scope>NUCLEOTIDE SEQUENCE</scope>
    <source>
        <strain evidence="3">GSM-AAB239-AS_SAM_17_03QT</strain>
        <tissue evidence="3">Leaf</tissue>
    </source>
</reference>
<dbReference type="GO" id="GO:0004523">
    <property type="term" value="F:RNA-DNA hybrid ribonuclease activity"/>
    <property type="evidence" value="ECO:0007669"/>
    <property type="project" value="InterPro"/>
</dbReference>
<feature type="domain" description="RNase H type-1" evidence="2">
    <location>
        <begin position="197"/>
        <end position="328"/>
    </location>
</feature>
<accession>A0AAX6HKZ6</accession>
<proteinExistence type="predicted"/>
<evidence type="ECO:0000313" key="3">
    <source>
        <dbReference type="EMBL" id="KAJ6841432.1"/>
    </source>
</evidence>
<dbReference type="InterPro" id="IPR002156">
    <property type="entry name" value="RNaseH_domain"/>
</dbReference>
<dbReference type="GO" id="GO:0003676">
    <property type="term" value="F:nucleic acid binding"/>
    <property type="evidence" value="ECO:0007669"/>
    <property type="project" value="InterPro"/>
</dbReference>
<dbReference type="PANTHER" id="PTHR46387">
    <property type="entry name" value="POLYNUCLEOTIDYL TRANSFERASE, RIBONUCLEASE H-LIKE SUPERFAMILY PROTEIN"/>
    <property type="match status" value="1"/>
</dbReference>
<dbReference type="Gene3D" id="3.40.970.10">
    <property type="entry name" value="Ribonuclease H1, N-terminal domain"/>
    <property type="match status" value="1"/>
</dbReference>
<feature type="compositionally biased region" description="Polar residues" evidence="1">
    <location>
        <begin position="156"/>
        <end position="176"/>
    </location>
</feature>
<dbReference type="Gene3D" id="3.30.420.10">
    <property type="entry name" value="Ribonuclease H-like superfamily/Ribonuclease H"/>
    <property type="match status" value="1"/>
</dbReference>
<dbReference type="Pfam" id="PF13456">
    <property type="entry name" value="RVT_3"/>
    <property type="match status" value="1"/>
</dbReference>
<dbReference type="InterPro" id="IPR036397">
    <property type="entry name" value="RNaseH_sf"/>
</dbReference>
<feature type="region of interest" description="Disordered" evidence="1">
    <location>
        <begin position="156"/>
        <end position="177"/>
    </location>
</feature>
<dbReference type="AlphaFoldDB" id="A0AAX6HKZ6"/>
<dbReference type="EMBL" id="JANAVB010008599">
    <property type="protein sequence ID" value="KAJ6841432.1"/>
    <property type="molecule type" value="Genomic_DNA"/>
</dbReference>
<dbReference type="SUPFAM" id="SSF55658">
    <property type="entry name" value="L9 N-domain-like"/>
    <property type="match status" value="1"/>
</dbReference>
<keyword evidence="4" id="KW-1185">Reference proteome</keyword>
<dbReference type="InterPro" id="IPR011320">
    <property type="entry name" value="RNase_H1_N"/>
</dbReference>
<dbReference type="PANTHER" id="PTHR46387:SF2">
    <property type="entry name" value="RIBONUCLEASE HI"/>
    <property type="match status" value="1"/>
</dbReference>
<dbReference type="InterPro" id="IPR009027">
    <property type="entry name" value="Ribosomal_bL9/RNase_H1_N"/>
</dbReference>
<dbReference type="FunFam" id="3.30.420.10:FF:000076">
    <property type="entry name" value="RBR-type E3 ubiquitin transferase"/>
    <property type="match status" value="1"/>
</dbReference>
<dbReference type="InterPro" id="IPR037056">
    <property type="entry name" value="RNase_H1_N_sf"/>
</dbReference>